<dbReference type="PANTHER" id="PTHR24185:SF1">
    <property type="entry name" value="CALCIUM-INDEPENDENT PHOSPHOLIPASE A2-GAMMA"/>
    <property type="match status" value="1"/>
</dbReference>
<dbReference type="GO" id="GO:0016020">
    <property type="term" value="C:membrane"/>
    <property type="evidence" value="ECO:0007669"/>
    <property type="project" value="TreeGrafter"/>
</dbReference>
<gene>
    <name evidence="4" type="ORF">DFA_07685</name>
</gene>
<proteinExistence type="predicted"/>
<evidence type="ECO:0000313" key="5">
    <source>
        <dbReference type="Proteomes" id="UP000007797"/>
    </source>
</evidence>
<dbReference type="EMBL" id="GL883021">
    <property type="protein sequence ID" value="EGG16707.1"/>
    <property type="molecule type" value="Genomic_DNA"/>
</dbReference>
<feature type="transmembrane region" description="Helical" evidence="3">
    <location>
        <begin position="62"/>
        <end position="83"/>
    </location>
</feature>
<protein>
    <recommendedName>
        <fullName evidence="6">PNPLA domain-containing protein</fullName>
    </recommendedName>
</protein>
<dbReference type="InterPro" id="IPR016035">
    <property type="entry name" value="Acyl_Trfase/lysoPLipase"/>
</dbReference>
<dbReference type="GO" id="GO:0006631">
    <property type="term" value="P:fatty acid metabolic process"/>
    <property type="evidence" value="ECO:0007669"/>
    <property type="project" value="TreeGrafter"/>
</dbReference>
<dbReference type="Gene3D" id="3.40.1090.10">
    <property type="entry name" value="Cytosolic phospholipase A2 catalytic domain"/>
    <property type="match status" value="1"/>
</dbReference>
<dbReference type="AlphaFoldDB" id="F4Q2T1"/>
<dbReference type="SUPFAM" id="SSF52151">
    <property type="entry name" value="FabD/lysophospholipase-like"/>
    <property type="match status" value="1"/>
</dbReference>
<accession>F4Q2T1</accession>
<evidence type="ECO:0008006" key="6">
    <source>
        <dbReference type="Google" id="ProtNLM"/>
    </source>
</evidence>
<dbReference type="GeneID" id="14869435"/>
<organism evidence="4 5">
    <name type="scientific">Cavenderia fasciculata</name>
    <name type="common">Slime mold</name>
    <name type="synonym">Dictyostelium fasciculatum</name>
    <dbReference type="NCBI Taxonomy" id="261658"/>
    <lineage>
        <taxon>Eukaryota</taxon>
        <taxon>Amoebozoa</taxon>
        <taxon>Evosea</taxon>
        <taxon>Eumycetozoa</taxon>
        <taxon>Dictyostelia</taxon>
        <taxon>Acytosteliales</taxon>
        <taxon>Cavenderiaceae</taxon>
        <taxon>Cavenderia</taxon>
    </lineage>
</organism>
<dbReference type="PANTHER" id="PTHR24185">
    <property type="entry name" value="CALCIUM-INDEPENDENT PHOSPHOLIPASE A2-GAMMA"/>
    <property type="match status" value="1"/>
</dbReference>
<feature type="transmembrane region" description="Helical" evidence="3">
    <location>
        <begin position="28"/>
        <end position="50"/>
    </location>
</feature>
<keyword evidence="3" id="KW-0472">Membrane</keyword>
<evidence type="ECO:0000313" key="4">
    <source>
        <dbReference type="EMBL" id="EGG16707.1"/>
    </source>
</evidence>
<dbReference type="GO" id="GO:0004620">
    <property type="term" value="F:phospholipase activity"/>
    <property type="evidence" value="ECO:0007669"/>
    <property type="project" value="TreeGrafter"/>
</dbReference>
<keyword evidence="5" id="KW-1185">Reference proteome</keyword>
<keyword evidence="2" id="KW-0442">Lipid degradation</keyword>
<keyword evidence="3" id="KW-0812">Transmembrane</keyword>
<sequence length="480" mass="54304">MSDPQFIFKTILSAQDVLVSGRRKSIPIVVLLYGLCIFTVLPLLFKYVIIPPVVIVNHLLGYLVPILSFLIVLGANCFALYIIASYQRFRPAIPFILLCFFKTFAISSIVSYIITALLPAILLTFLCSCLVLLDHPFKKYFSPKVAGGLDSDYFKHYADTIDPLQKPKIIVVMEAGPRSILLFWMYKQLKEHLQRHNNLKIDMVVATSVGGTIPILDLVGHCYEKNIIHISQNLGPLFGMWNTRKYSNINEPFNLDTSPIPENILDRSLPGQQSKIKVAIVAATKDKRDKIIRPFLFKNYHEQPMSDDGKTPLIQGTHSSMRFALEACWSIPSYRKPILAINGSDIIEGSIIAANPLEIALHEAKLMFPNNPLYIYSLGTGRKPPHEKNALETYSDSVEGPQEMNGTIDDLYRLIMVPHLRFQAWINRVGAGKIKYHRIEPDLPDIALDDPELQVKMYQSRIQMSITVAMSMIPVPFIYD</sequence>
<dbReference type="Proteomes" id="UP000007797">
    <property type="component" value="Unassembled WGS sequence"/>
</dbReference>
<keyword evidence="3" id="KW-1133">Transmembrane helix</keyword>
<dbReference type="GO" id="GO:0016042">
    <property type="term" value="P:lipid catabolic process"/>
    <property type="evidence" value="ECO:0007669"/>
    <property type="project" value="UniProtKB-KW"/>
</dbReference>
<evidence type="ECO:0000256" key="2">
    <source>
        <dbReference type="ARBA" id="ARBA00022963"/>
    </source>
</evidence>
<dbReference type="RefSeq" id="XP_004355181.1">
    <property type="nucleotide sequence ID" value="XM_004355129.1"/>
</dbReference>
<reference evidence="5" key="1">
    <citation type="journal article" date="2011" name="Genome Res.">
        <title>Phylogeny-wide analysis of social amoeba genomes highlights ancient origins for complex intercellular communication.</title>
        <authorList>
            <person name="Heidel A.J."/>
            <person name="Lawal H.M."/>
            <person name="Felder M."/>
            <person name="Schilde C."/>
            <person name="Helps N.R."/>
            <person name="Tunggal B."/>
            <person name="Rivero F."/>
            <person name="John U."/>
            <person name="Schleicher M."/>
            <person name="Eichinger L."/>
            <person name="Platzer M."/>
            <person name="Noegel A.A."/>
            <person name="Schaap P."/>
            <person name="Gloeckner G."/>
        </authorList>
    </citation>
    <scope>NUCLEOTIDE SEQUENCE [LARGE SCALE GENOMIC DNA]</scope>
    <source>
        <strain evidence="5">SH3</strain>
    </source>
</reference>
<dbReference type="KEGG" id="dfa:DFA_07685"/>
<dbReference type="OrthoDB" id="14252at2759"/>
<keyword evidence="1" id="KW-0378">Hydrolase</keyword>
<evidence type="ECO:0000256" key="3">
    <source>
        <dbReference type="SAM" id="Phobius"/>
    </source>
</evidence>
<keyword evidence="2" id="KW-0443">Lipid metabolism</keyword>
<name>F4Q2T1_CACFS</name>
<evidence type="ECO:0000256" key="1">
    <source>
        <dbReference type="ARBA" id="ARBA00022801"/>
    </source>
</evidence>
<feature type="transmembrane region" description="Helical" evidence="3">
    <location>
        <begin position="95"/>
        <end position="114"/>
    </location>
</feature>